<keyword evidence="1" id="KW-1133">Transmembrane helix</keyword>
<reference evidence="3" key="1">
    <citation type="journal article" date="2015" name="Proc. Natl. Acad. Sci. U.S.A.">
        <title>Networks of energetic and metabolic interactions define dynamics in microbial communities.</title>
        <authorList>
            <person name="Embree M."/>
            <person name="Liu J.K."/>
            <person name="Al-Bassam M.M."/>
            <person name="Zengler K."/>
        </authorList>
    </citation>
    <scope>NUCLEOTIDE SEQUENCE</scope>
</reference>
<comment type="caution">
    <text evidence="3">The sequence shown here is derived from an EMBL/GenBank/DDBJ whole genome shotgun (WGS) entry which is preliminary data.</text>
</comment>
<dbReference type="EMBL" id="LNQE01001849">
    <property type="protein sequence ID" value="KUG04400.1"/>
    <property type="molecule type" value="Genomic_DNA"/>
</dbReference>
<feature type="transmembrane region" description="Helical" evidence="1">
    <location>
        <begin position="12"/>
        <end position="30"/>
    </location>
</feature>
<protein>
    <recommendedName>
        <fullName evidence="2">Bacterial Pleckstrin homology domain-containing protein</fullName>
    </recommendedName>
</protein>
<dbReference type="AlphaFoldDB" id="A0A0W8E6Z5"/>
<feature type="transmembrane region" description="Helical" evidence="1">
    <location>
        <begin position="253"/>
        <end position="273"/>
    </location>
</feature>
<feature type="domain" description="Bacterial Pleckstrin homology" evidence="2">
    <location>
        <begin position="66"/>
        <end position="166"/>
    </location>
</feature>
<sequence length="278" mass="30829">MEYKPRKSYGAWYGLIVGGAVFGICLWGIGFSLGEEDKVLKLMLLIPAYLFMVIYAGFLMAAFTLRYEANEKGLTIKAGFRRFTIPYDAINELINVQGKVNLFSLIGANWPGFKIGLFTLRGIGPIRMYATRPGEELLYIKSSQGLIGITPADDVYEDLLKTLESRSGKTSTIFDMESIPDDEKGENAREDNFYRLLLRINVLLLLAYGIYLALVFPGSGAPNFIILLLVLALALFFFNIGNAERLYQFSSTGGYALLSVGILVTGIFFILTLGELSL</sequence>
<accession>A0A0W8E6Z5</accession>
<keyword evidence="1" id="KW-0472">Membrane</keyword>
<dbReference type="Pfam" id="PF10882">
    <property type="entry name" value="bPH_5"/>
    <property type="match status" value="1"/>
</dbReference>
<name>A0A0W8E6Z5_9ZZZZ</name>
<organism evidence="3">
    <name type="scientific">hydrocarbon metagenome</name>
    <dbReference type="NCBI Taxonomy" id="938273"/>
    <lineage>
        <taxon>unclassified sequences</taxon>
        <taxon>metagenomes</taxon>
        <taxon>ecological metagenomes</taxon>
    </lineage>
</organism>
<dbReference type="InterPro" id="IPR027783">
    <property type="entry name" value="Bacterial_PH-related"/>
</dbReference>
<feature type="transmembrane region" description="Helical" evidence="1">
    <location>
        <begin position="42"/>
        <end position="65"/>
    </location>
</feature>
<evidence type="ECO:0000259" key="2">
    <source>
        <dbReference type="Pfam" id="PF10882"/>
    </source>
</evidence>
<evidence type="ECO:0000313" key="3">
    <source>
        <dbReference type="EMBL" id="KUG04400.1"/>
    </source>
</evidence>
<gene>
    <name evidence="3" type="ORF">ASZ90_018167</name>
</gene>
<feature type="transmembrane region" description="Helical" evidence="1">
    <location>
        <begin position="196"/>
        <end position="216"/>
    </location>
</feature>
<feature type="transmembrane region" description="Helical" evidence="1">
    <location>
        <begin position="222"/>
        <end position="241"/>
    </location>
</feature>
<proteinExistence type="predicted"/>
<evidence type="ECO:0000256" key="1">
    <source>
        <dbReference type="SAM" id="Phobius"/>
    </source>
</evidence>
<keyword evidence="1" id="KW-0812">Transmembrane</keyword>